<organism evidence="2 3">
    <name type="scientific">Aromatoleum anaerobium</name>
    <dbReference type="NCBI Taxonomy" id="182180"/>
    <lineage>
        <taxon>Bacteria</taxon>
        <taxon>Pseudomonadati</taxon>
        <taxon>Pseudomonadota</taxon>
        <taxon>Betaproteobacteria</taxon>
        <taxon>Rhodocyclales</taxon>
        <taxon>Rhodocyclaceae</taxon>
        <taxon>Aromatoleum</taxon>
    </lineage>
</organism>
<comment type="caution">
    <text evidence="2">The sequence shown here is derived from an EMBL/GenBank/DDBJ whole genome shotgun (WGS) entry which is preliminary data.</text>
</comment>
<reference evidence="2" key="1">
    <citation type="submission" date="2019-12" db="EMBL/GenBank/DDBJ databases">
        <title>Comparative genomics gives insights into the taxonomy of the Azoarcus-Aromatoleum group and reveals separate origins of nif in the plant-associated Azoarcus and non-plant-associated Aromatoleum sub-groups.</title>
        <authorList>
            <person name="Lafos M."/>
            <person name="Maluk M."/>
            <person name="Batista M."/>
            <person name="Junghare M."/>
            <person name="Carmona M."/>
            <person name="Faoro H."/>
            <person name="Cruz L.M."/>
            <person name="Battistoni F."/>
            <person name="De Souza E."/>
            <person name="Pedrosa F."/>
            <person name="Chen W.-M."/>
            <person name="Poole P.S."/>
            <person name="Dixon R.A."/>
            <person name="James E.K."/>
        </authorList>
    </citation>
    <scope>NUCLEOTIDE SEQUENCE</scope>
    <source>
        <strain evidence="2">LuFRes1</strain>
    </source>
</reference>
<dbReference type="InterPro" id="IPR036388">
    <property type="entry name" value="WH-like_DNA-bd_sf"/>
</dbReference>
<dbReference type="Pfam" id="PF13412">
    <property type="entry name" value="HTH_24"/>
    <property type="match status" value="1"/>
</dbReference>
<evidence type="ECO:0000313" key="2">
    <source>
        <dbReference type="EMBL" id="NMG25506.1"/>
    </source>
</evidence>
<dbReference type="RefSeq" id="WP_169118866.1">
    <property type="nucleotide sequence ID" value="NZ_WTVG02000035.1"/>
</dbReference>
<proteinExistence type="predicted"/>
<dbReference type="Proteomes" id="UP000615989">
    <property type="component" value="Unassembled WGS sequence"/>
</dbReference>
<gene>
    <name evidence="2" type="ORF">GO606_12380</name>
</gene>
<feature type="domain" description="DUF4325" evidence="1">
    <location>
        <begin position="270"/>
        <end position="324"/>
    </location>
</feature>
<dbReference type="Pfam" id="PF14213">
    <property type="entry name" value="DUF4325"/>
    <property type="match status" value="1"/>
</dbReference>
<dbReference type="InterPro" id="IPR036390">
    <property type="entry name" value="WH_DNA-bd_sf"/>
</dbReference>
<name>A0ABX1PM93_9RHOO</name>
<dbReference type="SUPFAM" id="SSF55874">
    <property type="entry name" value="ATPase domain of HSP90 chaperone/DNA topoisomerase II/histidine kinase"/>
    <property type="match status" value="1"/>
</dbReference>
<dbReference type="InterPro" id="IPR025474">
    <property type="entry name" value="DUF4325"/>
</dbReference>
<dbReference type="SUPFAM" id="SSF46785">
    <property type="entry name" value="Winged helix' DNA-binding domain"/>
    <property type="match status" value="1"/>
</dbReference>
<protein>
    <submittedName>
        <fullName evidence="2">DUF4325 domain-containing protein</fullName>
    </submittedName>
</protein>
<dbReference type="Gene3D" id="3.30.565.10">
    <property type="entry name" value="Histidine kinase-like ATPase, C-terminal domain"/>
    <property type="match status" value="1"/>
</dbReference>
<evidence type="ECO:0000259" key="1">
    <source>
        <dbReference type="Pfam" id="PF14213"/>
    </source>
</evidence>
<dbReference type="InterPro" id="IPR036890">
    <property type="entry name" value="HATPase_C_sf"/>
</dbReference>
<dbReference type="EMBL" id="WTVG01000034">
    <property type="protein sequence ID" value="NMG25506.1"/>
    <property type="molecule type" value="Genomic_DNA"/>
</dbReference>
<sequence length="335" mass="37486">MDIVDKLILRIIDRGEAHPTTTAAKELGVSRQTIAARLRRMASEHVIKAEGAGRGRRYALLPLLSVRKAYAITGLDEHRVWLADVAPLVSDLQPNVIDIWRYGITEMVNNAIDHSEGERVAVFIERNALRTTARVIDDGEEGIFHRIQRLMGLYDPREAILELAKGKLTTDPARHSGEGVFFTSRMFDSFSIISRDLYFSHEAASDDWLIDGEGEVTGTTVVMTLDNDSARTTRGVFDEFAAPAEYTFAKTIVPVRLAQHEGEKLVSRSQAKRVTMRFERFQTVVLDFAGVEEIGQAFADEIFRVFQASHPSLEMTPINMSEGVRNMVARARAHG</sequence>
<evidence type="ECO:0000313" key="3">
    <source>
        <dbReference type="Proteomes" id="UP000615989"/>
    </source>
</evidence>
<accession>A0ABX1PM93</accession>
<dbReference type="Gene3D" id="1.10.10.10">
    <property type="entry name" value="Winged helix-like DNA-binding domain superfamily/Winged helix DNA-binding domain"/>
    <property type="match status" value="1"/>
</dbReference>
<keyword evidence="3" id="KW-1185">Reference proteome</keyword>